<evidence type="ECO:0000313" key="1">
    <source>
        <dbReference type="EMBL" id="MBD1393235.1"/>
    </source>
</evidence>
<accession>A0A926S0R1</accession>
<sequence>MEDTTDIKYTQFIEKVAATKLVWGLKSKTGWANTESAEDEEVGVVPFWSDRALAKISARDEWKSYVPTEVPLAIFLEDWCVGMAENETLIGINFDAKMLGTEAEPELVVFDILTRLKAINSAIKFTNYISIDEFITEISEEQ</sequence>
<dbReference type="EMBL" id="JACWMX010000003">
    <property type="protein sequence ID" value="MBD1393235.1"/>
    <property type="molecule type" value="Genomic_DNA"/>
</dbReference>
<keyword evidence="2" id="KW-1185">Reference proteome</keyword>
<dbReference type="InterPro" id="IPR021284">
    <property type="entry name" value="DUF2750"/>
</dbReference>
<protein>
    <submittedName>
        <fullName evidence="1">DUF2750 domain-containing protein</fullName>
    </submittedName>
</protein>
<comment type="caution">
    <text evidence="1">The sequence shown here is derived from an EMBL/GenBank/DDBJ whole genome shotgun (WGS) entry which is preliminary data.</text>
</comment>
<dbReference type="Pfam" id="PF11042">
    <property type="entry name" value="DUF2750"/>
    <property type="match status" value="1"/>
</dbReference>
<gene>
    <name evidence="1" type="ORF">IDJ76_09005</name>
</gene>
<dbReference type="AlphaFoldDB" id="A0A926S0R1"/>
<organism evidence="1 2">
    <name type="scientific">Mucilaginibacter glaciei</name>
    <dbReference type="NCBI Taxonomy" id="2772109"/>
    <lineage>
        <taxon>Bacteria</taxon>
        <taxon>Pseudomonadati</taxon>
        <taxon>Bacteroidota</taxon>
        <taxon>Sphingobacteriia</taxon>
        <taxon>Sphingobacteriales</taxon>
        <taxon>Sphingobacteriaceae</taxon>
        <taxon>Mucilaginibacter</taxon>
    </lineage>
</organism>
<dbReference type="RefSeq" id="WP_191162948.1">
    <property type="nucleotide sequence ID" value="NZ_JACWMX010000003.1"/>
</dbReference>
<name>A0A926S0R1_9SPHI</name>
<dbReference type="Proteomes" id="UP000619078">
    <property type="component" value="Unassembled WGS sequence"/>
</dbReference>
<evidence type="ECO:0000313" key="2">
    <source>
        <dbReference type="Proteomes" id="UP000619078"/>
    </source>
</evidence>
<reference evidence="1" key="1">
    <citation type="submission" date="2020-09" db="EMBL/GenBank/DDBJ databases">
        <title>Novel species of Mucilaginibacter isolated from a glacier on the Tibetan Plateau.</title>
        <authorList>
            <person name="Liu Q."/>
            <person name="Xin Y.-H."/>
        </authorList>
    </citation>
    <scope>NUCLEOTIDE SEQUENCE</scope>
    <source>
        <strain evidence="1">ZB1P21</strain>
    </source>
</reference>
<proteinExistence type="predicted"/>